<evidence type="ECO:0000256" key="4">
    <source>
        <dbReference type="ARBA" id="ARBA00022741"/>
    </source>
</evidence>
<feature type="domain" description="AAA" evidence="9">
    <location>
        <begin position="89"/>
        <end position="234"/>
    </location>
</feature>
<evidence type="ECO:0000256" key="1">
    <source>
        <dbReference type="ARBA" id="ARBA00007316"/>
    </source>
</evidence>
<gene>
    <name evidence="10" type="ORF">GCM10007924_31590</name>
</gene>
<dbReference type="CDD" id="cd05387">
    <property type="entry name" value="BY-kinase"/>
    <property type="match status" value="1"/>
</dbReference>
<protein>
    <recommendedName>
        <fullName evidence="2">non-specific protein-tyrosine kinase</fullName>
        <ecNumber evidence="2">2.7.10.2</ecNumber>
    </recommendedName>
</protein>
<evidence type="ECO:0000256" key="7">
    <source>
        <dbReference type="ARBA" id="ARBA00023137"/>
    </source>
</evidence>
<dbReference type="Pfam" id="PF13614">
    <property type="entry name" value="AAA_31"/>
    <property type="match status" value="1"/>
</dbReference>
<evidence type="ECO:0000256" key="6">
    <source>
        <dbReference type="ARBA" id="ARBA00022840"/>
    </source>
</evidence>
<evidence type="ECO:0000256" key="3">
    <source>
        <dbReference type="ARBA" id="ARBA00022679"/>
    </source>
</evidence>
<organism evidence="10 11">
    <name type="scientific">Sneathiella chinensis</name>
    <dbReference type="NCBI Taxonomy" id="349750"/>
    <lineage>
        <taxon>Bacteria</taxon>
        <taxon>Pseudomonadati</taxon>
        <taxon>Pseudomonadota</taxon>
        <taxon>Alphaproteobacteria</taxon>
        <taxon>Sneathiellales</taxon>
        <taxon>Sneathiellaceae</taxon>
        <taxon>Sneathiella</taxon>
    </lineage>
</organism>
<dbReference type="PANTHER" id="PTHR32309">
    <property type="entry name" value="TYROSINE-PROTEIN KINASE"/>
    <property type="match status" value="1"/>
</dbReference>
<dbReference type="InterPro" id="IPR025669">
    <property type="entry name" value="AAA_dom"/>
</dbReference>
<proteinExistence type="inferred from homology"/>
<keyword evidence="11" id="KW-1185">Reference proteome</keyword>
<keyword evidence="6" id="KW-0067">ATP-binding</keyword>
<dbReference type="RefSeq" id="WP_169561938.1">
    <property type="nucleotide sequence ID" value="NZ_BSNF01000010.1"/>
</dbReference>
<evidence type="ECO:0000259" key="9">
    <source>
        <dbReference type="Pfam" id="PF13614"/>
    </source>
</evidence>
<evidence type="ECO:0000313" key="11">
    <source>
        <dbReference type="Proteomes" id="UP001161409"/>
    </source>
</evidence>
<keyword evidence="4" id="KW-0547">Nucleotide-binding</keyword>
<keyword evidence="5" id="KW-0418">Kinase</keyword>
<evidence type="ECO:0000313" key="10">
    <source>
        <dbReference type="EMBL" id="GLQ07937.1"/>
    </source>
</evidence>
<reference evidence="10" key="1">
    <citation type="journal article" date="2014" name="Int. J. Syst. Evol. Microbiol.">
        <title>Complete genome of a new Firmicutes species belonging to the dominant human colonic microbiota ('Ruminococcus bicirculans') reveals two chromosomes and a selective capacity to utilize plant glucans.</title>
        <authorList>
            <consortium name="NISC Comparative Sequencing Program"/>
            <person name="Wegmann U."/>
            <person name="Louis P."/>
            <person name="Goesmann A."/>
            <person name="Henrissat B."/>
            <person name="Duncan S.H."/>
            <person name="Flint H.J."/>
        </authorList>
    </citation>
    <scope>NUCLEOTIDE SEQUENCE</scope>
    <source>
        <strain evidence="10">NBRC 103408</strain>
    </source>
</reference>
<dbReference type="SUPFAM" id="SSF52540">
    <property type="entry name" value="P-loop containing nucleoside triphosphate hydrolases"/>
    <property type="match status" value="1"/>
</dbReference>
<evidence type="ECO:0000256" key="2">
    <source>
        <dbReference type="ARBA" id="ARBA00011903"/>
    </source>
</evidence>
<keyword evidence="7" id="KW-0829">Tyrosine-protein kinase</keyword>
<dbReference type="InterPro" id="IPR005702">
    <property type="entry name" value="Wzc-like_C"/>
</dbReference>
<comment type="catalytic activity">
    <reaction evidence="8">
        <text>L-tyrosyl-[protein] + ATP = O-phospho-L-tyrosyl-[protein] + ADP + H(+)</text>
        <dbReference type="Rhea" id="RHEA:10596"/>
        <dbReference type="Rhea" id="RHEA-COMP:10136"/>
        <dbReference type="Rhea" id="RHEA-COMP:20101"/>
        <dbReference type="ChEBI" id="CHEBI:15378"/>
        <dbReference type="ChEBI" id="CHEBI:30616"/>
        <dbReference type="ChEBI" id="CHEBI:46858"/>
        <dbReference type="ChEBI" id="CHEBI:61978"/>
        <dbReference type="ChEBI" id="CHEBI:456216"/>
        <dbReference type="EC" id="2.7.10.2"/>
    </reaction>
</comment>
<reference evidence="10" key="2">
    <citation type="submission" date="2023-01" db="EMBL/GenBank/DDBJ databases">
        <title>Draft genome sequence of Sneathiella chinensis strain NBRC 103408.</title>
        <authorList>
            <person name="Sun Q."/>
            <person name="Mori K."/>
        </authorList>
    </citation>
    <scope>NUCLEOTIDE SEQUENCE</scope>
    <source>
        <strain evidence="10">NBRC 103408</strain>
    </source>
</reference>
<evidence type="ECO:0000256" key="5">
    <source>
        <dbReference type="ARBA" id="ARBA00022777"/>
    </source>
</evidence>
<dbReference type="InterPro" id="IPR027417">
    <property type="entry name" value="P-loop_NTPase"/>
</dbReference>
<keyword evidence="3" id="KW-0808">Transferase</keyword>
<comment type="caution">
    <text evidence="10">The sequence shown here is derived from an EMBL/GenBank/DDBJ whole genome shotgun (WGS) entry which is preliminary data.</text>
</comment>
<dbReference type="InterPro" id="IPR050445">
    <property type="entry name" value="Bact_polysacc_biosynth/exp"/>
</dbReference>
<comment type="similarity">
    <text evidence="1">Belongs to the CpsD/CapB family.</text>
</comment>
<sequence length="269" mass="29616">MERIKEAISKARETQHLGSSIRLSPKGRAWQVEKETLDFSYEQTRVVKPDPAHLSANRIIVLPGEDADTVHFDILRTQILSRMQMEGWKTLAITSPTPGCGKTVVAINLALSIAKQTDKTALLADFDLRKPKVAEYLGLPEGKGITDYLAGTVPLSEILVNPDVPHLVVLPHMTPIRTSTETLTSGAVKSLVADLRDRYDSRIVIFDLPPLLASDDTIAFLPQVDCVLLVVSSGQSSPTEVKEAQRKLKADNLLGVVLNKSTEKHQVYY</sequence>
<dbReference type="EC" id="2.7.10.2" evidence="2"/>
<dbReference type="Proteomes" id="UP001161409">
    <property type="component" value="Unassembled WGS sequence"/>
</dbReference>
<dbReference type="Gene3D" id="3.40.50.300">
    <property type="entry name" value="P-loop containing nucleotide triphosphate hydrolases"/>
    <property type="match status" value="1"/>
</dbReference>
<evidence type="ECO:0000256" key="8">
    <source>
        <dbReference type="ARBA" id="ARBA00051245"/>
    </source>
</evidence>
<accession>A0ABQ5U707</accession>
<name>A0ABQ5U707_9PROT</name>
<dbReference type="PANTHER" id="PTHR32309:SF13">
    <property type="entry name" value="FERRIC ENTEROBACTIN TRANSPORT PROTEIN FEPE"/>
    <property type="match status" value="1"/>
</dbReference>
<dbReference type="EMBL" id="BSNF01000010">
    <property type="protein sequence ID" value="GLQ07937.1"/>
    <property type="molecule type" value="Genomic_DNA"/>
</dbReference>